<dbReference type="InterPro" id="IPR052162">
    <property type="entry name" value="Sensor_kinase/Photoreceptor"/>
</dbReference>
<dbReference type="PROSITE" id="PS50109">
    <property type="entry name" value="HIS_KIN"/>
    <property type="match status" value="1"/>
</dbReference>
<feature type="domain" description="PAC" evidence="9">
    <location>
        <begin position="222"/>
        <end position="274"/>
    </location>
</feature>
<keyword evidence="5 10" id="KW-0418">Kinase</keyword>
<dbReference type="InterPro" id="IPR036890">
    <property type="entry name" value="HATPase_C_sf"/>
</dbReference>
<dbReference type="SMART" id="SM00387">
    <property type="entry name" value="HATPase_c"/>
    <property type="match status" value="1"/>
</dbReference>
<dbReference type="Gene3D" id="1.10.287.130">
    <property type="match status" value="1"/>
</dbReference>
<dbReference type="NCBIfam" id="TIGR00229">
    <property type="entry name" value="sensory_box"/>
    <property type="match status" value="3"/>
</dbReference>
<evidence type="ECO:0000259" key="9">
    <source>
        <dbReference type="PROSITE" id="PS50113"/>
    </source>
</evidence>
<dbReference type="EC" id="2.7.13.3" evidence="2"/>
<dbReference type="InterPro" id="IPR000014">
    <property type="entry name" value="PAS"/>
</dbReference>
<dbReference type="SMART" id="SM00388">
    <property type="entry name" value="HisKA"/>
    <property type="match status" value="1"/>
</dbReference>
<dbReference type="Pfam" id="PF13185">
    <property type="entry name" value="GAF_2"/>
    <property type="match status" value="1"/>
</dbReference>
<dbReference type="Gene3D" id="3.30.450.40">
    <property type="match status" value="1"/>
</dbReference>
<evidence type="ECO:0000256" key="1">
    <source>
        <dbReference type="ARBA" id="ARBA00000085"/>
    </source>
</evidence>
<dbReference type="PANTHER" id="PTHR43304:SF1">
    <property type="entry name" value="PAC DOMAIN-CONTAINING PROTEIN"/>
    <property type="match status" value="1"/>
</dbReference>
<proteinExistence type="predicted"/>
<dbReference type="InterPro" id="IPR001610">
    <property type="entry name" value="PAC"/>
</dbReference>
<dbReference type="SUPFAM" id="SSF47384">
    <property type="entry name" value="Homodimeric domain of signal transducing histidine kinase"/>
    <property type="match status" value="1"/>
</dbReference>
<dbReference type="Gene3D" id="3.30.565.10">
    <property type="entry name" value="Histidine kinase-like ATPase, C-terminal domain"/>
    <property type="match status" value="1"/>
</dbReference>
<sequence>MMGERRDKGASYFNGDSTMRNGMANDLKRVMDALPGVVFTARPDGCVDYVNLQWHDYTGRDANDALGSNWQSAIHPDDRANLLERLHAAADSDAPRPTHARLLRFDGTYRRFAWHFSSLEDHPESARKWCALGTDIEASPPPDTRDAANLFDVSSIIDSIPSMVAFMKPSGELERVNRQIEDYIGAPLDVLKSWAAGDTVHPDDLPSVIAAWMHSVTTGEPYMIEHRIRRFDGVYRWFHVRGLPLKDLEGNITRWCVLQVDIDERRRDKALIARAFAEVSASEDRLRNIIDAVPGFVWSASPEGSVGFVNQRWCDYTGMSLSEACGSGWTASIHPDDADALEVYWRGLLQSGDAGEHEARLRRFDGTFRWFLIRAVPQRDEAGRVLRWYGENTDIEDRKRAEMLLDGEKRLLGLMAGGSSLPVILQTLCALVEVFLERCVASVVLVDLKRSEGAQEHALRMHQGAPTNMPADLLPGADDKPLRAERCPIVMAATFNTPIISNNLSHESRWNGWCTTARSHGFRGLCSMPITSNSGAITGVLSVLHREAEPLSPEQQNLIAQFTHLASIAIDRVRAEAALKQSKAFLAKAQRLSATGTFSWRVSTDEITWSDEVYRILELDSATTPGFDAIYRRIHPDDISSHREMIRRQRRRGRDFEHEHRLLMPDGTVKYVRLVAHSIKDPAEGLEYIAALQDITQCRRAEEVLSKARSELTHLARVASLGAVTASIAHEVNQPLAGIITNASTCLRMLGADPPNVDGARETARRTIRDGNRAADVINRLRALFSKKSITIENVDLNDATREVIALLLGELQRSRVVLNPQFADALPLVKGDRVQLQQVILNLIMNAAEAMNTITGRSRQMIVSTGLTEDHSVFLAVKDSGSGVDPQDMERIFNAFYTTKSAGMGVGLSISRSIIERHAGNLWARANDGPGATFLFTIPLRAVPLAENGESPVQPDANDISDHAMEGN</sequence>
<dbReference type="InterPro" id="IPR003594">
    <property type="entry name" value="HATPase_dom"/>
</dbReference>
<keyword evidence="3" id="KW-0597">Phosphoprotein</keyword>
<evidence type="ECO:0000256" key="2">
    <source>
        <dbReference type="ARBA" id="ARBA00012438"/>
    </source>
</evidence>
<dbReference type="Pfam" id="PF02518">
    <property type="entry name" value="HATPase_c"/>
    <property type="match status" value="1"/>
</dbReference>
<dbReference type="InterPro" id="IPR029016">
    <property type="entry name" value="GAF-like_dom_sf"/>
</dbReference>
<evidence type="ECO:0000256" key="6">
    <source>
        <dbReference type="SAM" id="MobiDB-lite"/>
    </source>
</evidence>
<dbReference type="AlphaFoldDB" id="A0A423HMK7"/>
<evidence type="ECO:0000313" key="10">
    <source>
        <dbReference type="EMBL" id="RON14416.1"/>
    </source>
</evidence>
<dbReference type="CDD" id="cd00082">
    <property type="entry name" value="HisKA"/>
    <property type="match status" value="1"/>
</dbReference>
<evidence type="ECO:0000256" key="5">
    <source>
        <dbReference type="ARBA" id="ARBA00022777"/>
    </source>
</evidence>
<dbReference type="CDD" id="cd00130">
    <property type="entry name" value="PAS"/>
    <property type="match status" value="4"/>
</dbReference>
<reference evidence="10 11" key="1">
    <citation type="submission" date="2016-10" db="EMBL/GenBank/DDBJ databases">
        <title>Comparative genome analysis of multiple Pseudomonas spp. focuses on biocontrol and plant growth promoting traits.</title>
        <authorList>
            <person name="Tao X.-Y."/>
            <person name="Taylor C.G."/>
        </authorList>
    </citation>
    <scope>NUCLEOTIDE SEQUENCE [LARGE SCALE GENOMIC DNA]</scope>
    <source>
        <strain evidence="10 11">36C6</strain>
    </source>
</reference>
<name>A0A423HMK7_9PSED</name>
<dbReference type="InterPro" id="IPR004358">
    <property type="entry name" value="Sig_transdc_His_kin-like_C"/>
</dbReference>
<dbReference type="SMART" id="SM00065">
    <property type="entry name" value="GAF"/>
    <property type="match status" value="1"/>
</dbReference>
<dbReference type="InterPro" id="IPR036097">
    <property type="entry name" value="HisK_dim/P_sf"/>
</dbReference>
<evidence type="ECO:0000259" key="7">
    <source>
        <dbReference type="PROSITE" id="PS50109"/>
    </source>
</evidence>
<comment type="catalytic activity">
    <reaction evidence="1">
        <text>ATP + protein L-histidine = ADP + protein N-phospho-L-histidine.</text>
        <dbReference type="EC" id="2.7.13.3"/>
    </reaction>
</comment>
<dbReference type="Proteomes" id="UP000284002">
    <property type="component" value="Unassembled WGS sequence"/>
</dbReference>
<evidence type="ECO:0000256" key="3">
    <source>
        <dbReference type="ARBA" id="ARBA00022553"/>
    </source>
</evidence>
<dbReference type="GO" id="GO:0000155">
    <property type="term" value="F:phosphorelay sensor kinase activity"/>
    <property type="evidence" value="ECO:0007669"/>
    <property type="project" value="InterPro"/>
</dbReference>
<feature type="region of interest" description="Disordered" evidence="6">
    <location>
        <begin position="949"/>
        <end position="969"/>
    </location>
</feature>
<dbReference type="SUPFAM" id="SSF55781">
    <property type="entry name" value="GAF domain-like"/>
    <property type="match status" value="1"/>
</dbReference>
<dbReference type="PROSITE" id="PS50112">
    <property type="entry name" value="PAS"/>
    <property type="match status" value="2"/>
</dbReference>
<evidence type="ECO:0000256" key="4">
    <source>
        <dbReference type="ARBA" id="ARBA00022679"/>
    </source>
</evidence>
<feature type="domain" description="PAS" evidence="8">
    <location>
        <begin position="23"/>
        <end position="93"/>
    </location>
</feature>
<dbReference type="InterPro" id="IPR005467">
    <property type="entry name" value="His_kinase_dom"/>
</dbReference>
<dbReference type="PANTHER" id="PTHR43304">
    <property type="entry name" value="PHYTOCHROME-LIKE PROTEIN CPH1"/>
    <property type="match status" value="1"/>
</dbReference>
<dbReference type="FunFam" id="3.30.450.20:FF:000099">
    <property type="entry name" value="Sensory box sensor histidine kinase"/>
    <property type="match status" value="2"/>
</dbReference>
<evidence type="ECO:0000313" key="11">
    <source>
        <dbReference type="Proteomes" id="UP000284002"/>
    </source>
</evidence>
<dbReference type="InterPro" id="IPR003661">
    <property type="entry name" value="HisK_dim/P_dom"/>
</dbReference>
<accession>A0A423HMK7</accession>
<dbReference type="InterPro" id="IPR000700">
    <property type="entry name" value="PAS-assoc_C"/>
</dbReference>
<dbReference type="SMART" id="SM00091">
    <property type="entry name" value="PAS"/>
    <property type="match status" value="4"/>
</dbReference>
<feature type="domain" description="PAC" evidence="9">
    <location>
        <begin position="355"/>
        <end position="407"/>
    </location>
</feature>
<dbReference type="PRINTS" id="PR00344">
    <property type="entry name" value="BCTRLSENSOR"/>
</dbReference>
<evidence type="ECO:0000259" key="8">
    <source>
        <dbReference type="PROSITE" id="PS50112"/>
    </source>
</evidence>
<dbReference type="SMART" id="SM00086">
    <property type="entry name" value="PAC"/>
    <property type="match status" value="3"/>
</dbReference>
<organism evidence="10 11">
    <name type="scientific">Pseudomonas frederiksbergensis</name>
    <dbReference type="NCBI Taxonomy" id="104087"/>
    <lineage>
        <taxon>Bacteria</taxon>
        <taxon>Pseudomonadati</taxon>
        <taxon>Pseudomonadota</taxon>
        <taxon>Gammaproteobacteria</taxon>
        <taxon>Pseudomonadales</taxon>
        <taxon>Pseudomonadaceae</taxon>
        <taxon>Pseudomonas</taxon>
    </lineage>
</organism>
<feature type="domain" description="Histidine kinase" evidence="7">
    <location>
        <begin position="727"/>
        <end position="943"/>
    </location>
</feature>
<feature type="domain" description="PAS" evidence="8">
    <location>
        <begin position="282"/>
        <end position="352"/>
    </location>
</feature>
<dbReference type="InterPro" id="IPR003018">
    <property type="entry name" value="GAF"/>
</dbReference>
<comment type="caution">
    <text evidence="10">The sequence shown here is derived from an EMBL/GenBank/DDBJ whole genome shotgun (WGS) entry which is preliminary data.</text>
</comment>
<keyword evidence="4" id="KW-0808">Transferase</keyword>
<dbReference type="SUPFAM" id="SSF55874">
    <property type="entry name" value="ATPase domain of HSP90 chaperone/DNA topoisomerase II/histidine kinase"/>
    <property type="match status" value="1"/>
</dbReference>
<dbReference type="Pfam" id="PF00512">
    <property type="entry name" value="HisKA"/>
    <property type="match status" value="1"/>
</dbReference>
<dbReference type="Gene3D" id="3.30.450.20">
    <property type="entry name" value="PAS domain"/>
    <property type="match status" value="4"/>
</dbReference>
<dbReference type="EMBL" id="MOBM01000024">
    <property type="protein sequence ID" value="RON14416.1"/>
    <property type="molecule type" value="Genomic_DNA"/>
</dbReference>
<dbReference type="Pfam" id="PF08447">
    <property type="entry name" value="PAS_3"/>
    <property type="match status" value="4"/>
</dbReference>
<dbReference type="InterPro" id="IPR035965">
    <property type="entry name" value="PAS-like_dom_sf"/>
</dbReference>
<dbReference type="InterPro" id="IPR013655">
    <property type="entry name" value="PAS_fold_3"/>
</dbReference>
<dbReference type="PROSITE" id="PS50113">
    <property type="entry name" value="PAC"/>
    <property type="match status" value="3"/>
</dbReference>
<gene>
    <name evidence="10" type="ORF">BK662_17695</name>
</gene>
<dbReference type="SUPFAM" id="SSF55785">
    <property type="entry name" value="PYP-like sensor domain (PAS domain)"/>
    <property type="match status" value="4"/>
</dbReference>
<protein>
    <recommendedName>
        <fullName evidence="2">histidine kinase</fullName>
        <ecNumber evidence="2">2.7.13.3</ecNumber>
    </recommendedName>
</protein>
<feature type="domain" description="PAC" evidence="9">
    <location>
        <begin position="656"/>
        <end position="707"/>
    </location>
</feature>